<feature type="signal peptide" evidence="5">
    <location>
        <begin position="1"/>
        <end position="27"/>
    </location>
</feature>
<evidence type="ECO:0000256" key="4">
    <source>
        <dbReference type="ARBA" id="ARBA00023136"/>
    </source>
</evidence>
<dbReference type="PROSITE" id="PS51257">
    <property type="entry name" value="PROKAR_LIPOPROTEIN"/>
    <property type="match status" value="1"/>
</dbReference>
<dbReference type="PANTHER" id="PTHR23130">
    <property type="entry name" value="CYTOCHROME B561 AND DOMON DOMAIN-CONTAINING PROTEIN"/>
    <property type="match status" value="1"/>
</dbReference>
<dbReference type="GO" id="GO:0016020">
    <property type="term" value="C:membrane"/>
    <property type="evidence" value="ECO:0007669"/>
    <property type="project" value="UniProtKB-SubCell"/>
</dbReference>
<dbReference type="PANTHER" id="PTHR23130:SF216">
    <property type="entry name" value="PROTEIN, PUTATIVE, EXPRESSED-RELATED"/>
    <property type="match status" value="1"/>
</dbReference>
<evidence type="ECO:0000256" key="5">
    <source>
        <dbReference type="SAM" id="SignalP"/>
    </source>
</evidence>
<sequence>MARRNDHVLSLLGAMAALVLFAATAAAAQGCAPGNLQPGRSFERCADLPELGASLYWTYHPANGTADLAFRAPQSSSGWVAWGINTERPSSMAGSSVFVASLGGDGGSVSVLATYLESTSPALANGTLKLDVPVAPLAEYAAGAYTVYVTVALPGNSTQQNTVWQAGPLSAGQIAPHPIAGPNVQSTMVLDFLSGGKSTALPNFDVHRRSLRSFRG</sequence>
<name>B6UIE3_MAIZE</name>
<proteinExistence type="evidence at transcript level"/>
<keyword evidence="2" id="KW-0813">Transport</keyword>
<dbReference type="AlphaFoldDB" id="B6UIE3"/>
<organism evidence="7">
    <name type="scientific">Zea mays</name>
    <name type="common">Maize</name>
    <dbReference type="NCBI Taxonomy" id="4577"/>
    <lineage>
        <taxon>Eukaryota</taxon>
        <taxon>Viridiplantae</taxon>
        <taxon>Streptophyta</taxon>
        <taxon>Embryophyta</taxon>
        <taxon>Tracheophyta</taxon>
        <taxon>Spermatophyta</taxon>
        <taxon>Magnoliopsida</taxon>
        <taxon>Liliopsida</taxon>
        <taxon>Poales</taxon>
        <taxon>Poaceae</taxon>
        <taxon>PACMAD clade</taxon>
        <taxon>Panicoideae</taxon>
        <taxon>Andropogonodae</taxon>
        <taxon>Andropogoneae</taxon>
        <taxon>Tripsacinae</taxon>
        <taxon>Zea</taxon>
    </lineage>
</organism>
<feature type="domain" description="DOMON" evidence="6">
    <location>
        <begin position="51"/>
        <end position="167"/>
    </location>
</feature>
<evidence type="ECO:0000256" key="1">
    <source>
        <dbReference type="ARBA" id="ARBA00004370"/>
    </source>
</evidence>
<keyword evidence="3 5" id="KW-0732">Signal</keyword>
<dbReference type="EMBL" id="EU977008">
    <property type="protein sequence ID" value="ACG49126.1"/>
    <property type="molecule type" value="mRNA"/>
</dbReference>
<dbReference type="GeneID" id="100286361"/>
<evidence type="ECO:0000313" key="7">
    <source>
        <dbReference type="EMBL" id="ACG49126.1"/>
    </source>
</evidence>
<evidence type="ECO:0000256" key="2">
    <source>
        <dbReference type="ARBA" id="ARBA00022448"/>
    </source>
</evidence>
<dbReference type="KEGG" id="zma:100286361"/>
<dbReference type="Pfam" id="PF04526">
    <property type="entry name" value="DUF568"/>
    <property type="match status" value="1"/>
</dbReference>
<dbReference type="PROSITE" id="PS50836">
    <property type="entry name" value="DOMON"/>
    <property type="match status" value="1"/>
</dbReference>
<comment type="subcellular location">
    <subcellularLocation>
        <location evidence="1">Membrane</location>
    </subcellularLocation>
</comment>
<protein>
    <submittedName>
        <fullName evidence="7">AIR12</fullName>
    </submittedName>
</protein>
<evidence type="ECO:0000259" key="6">
    <source>
        <dbReference type="PROSITE" id="PS50836"/>
    </source>
</evidence>
<evidence type="ECO:0000256" key="3">
    <source>
        <dbReference type="ARBA" id="ARBA00022729"/>
    </source>
</evidence>
<dbReference type="InterPro" id="IPR045265">
    <property type="entry name" value="AIR12_DOMON"/>
</dbReference>
<feature type="chain" id="PRO_5002848189" evidence="5">
    <location>
        <begin position="28"/>
        <end position="216"/>
    </location>
</feature>
<keyword evidence="4" id="KW-0472">Membrane</keyword>
<accession>B6UIE3</accession>
<dbReference type="ExpressionAtlas" id="B6UIE3">
    <property type="expression patterns" value="baseline and differential"/>
</dbReference>
<dbReference type="InterPro" id="IPR005018">
    <property type="entry name" value="DOMON_domain"/>
</dbReference>
<reference evidence="7" key="1">
    <citation type="journal article" date="2009" name="Plant Mol. Biol.">
        <title>Insights into corn genes derived from large-scale cDNA sequencing.</title>
        <authorList>
            <person name="Alexandrov N.N."/>
            <person name="Brover V.V."/>
            <person name="Freidin S."/>
            <person name="Troukhan M.E."/>
            <person name="Tatarinova T.V."/>
            <person name="Zhang H."/>
            <person name="Swaller T.J."/>
            <person name="Lu Y.P."/>
            <person name="Bouck J."/>
            <person name="Flavell R.B."/>
            <person name="Feldmann K.A."/>
        </authorList>
    </citation>
    <scope>NUCLEOTIDE SEQUENCE</scope>
</reference>
<dbReference type="OrthoDB" id="19261at2759"/>
<dbReference type="RefSeq" id="NP_001152720.1">
    <property type="nucleotide sequence ID" value="NM_001159248.1"/>
</dbReference>